<feature type="compositionally biased region" description="Polar residues" evidence="1">
    <location>
        <begin position="1"/>
        <end position="25"/>
    </location>
</feature>
<dbReference type="AlphaFoldDB" id="A0A319DR51"/>
<protein>
    <submittedName>
        <fullName evidence="2">Uncharacterized protein</fullName>
    </submittedName>
</protein>
<evidence type="ECO:0000313" key="2">
    <source>
        <dbReference type="EMBL" id="PYH99949.1"/>
    </source>
</evidence>
<evidence type="ECO:0000313" key="3">
    <source>
        <dbReference type="Proteomes" id="UP000247810"/>
    </source>
</evidence>
<feature type="region of interest" description="Disordered" evidence="1">
    <location>
        <begin position="267"/>
        <end position="339"/>
    </location>
</feature>
<evidence type="ECO:0000256" key="1">
    <source>
        <dbReference type="SAM" id="MobiDB-lite"/>
    </source>
</evidence>
<keyword evidence="3" id="KW-1185">Reference proteome</keyword>
<sequence length="418" mass="46272">MNHPRTTTLLNPWGCTPQSQNNPSLPVSKPDPVVFPSKDTHQPSPSMELIASTGRGKQLTIPEQVCLVNLCAASMGYYDAPTSPKSFWIKIAAKLEIRTGRRYSWQSCRRRIQTYISKRNAYWDAYDDGRTLPTLDIVDEVMEGLDSWAAKCEMCEDVQHARLQPTRQTLAPEASDPLATKIEPPKHVEPLRTLPEQGLVHHSTKLDRVWNWLRSLPHPEEMDHMAVWAGDLKAPSLLRAFPSVPTAPAGKPQVTLASLIREARYKKHGEQQPDPMAGAGPELDPAPASLPQLSLALPTTTTSNKRPHEADDAVPERPARRIRADPGSQPSGSSPAEDFVDGATLRMKLVETYFESTCGRLIDRLSARLRGHDTKQPNAPGSCESILRDLFKDVGVAVAKAVIRMDENTTTTKEPLLN</sequence>
<dbReference type="VEuPathDB" id="FungiDB:BO71DRAFT_393918"/>
<dbReference type="EMBL" id="KZ825798">
    <property type="protein sequence ID" value="PYH99949.1"/>
    <property type="molecule type" value="Genomic_DNA"/>
</dbReference>
<feature type="region of interest" description="Disordered" evidence="1">
    <location>
        <begin position="1"/>
        <end position="29"/>
    </location>
</feature>
<proteinExistence type="predicted"/>
<dbReference type="OrthoDB" id="4414363at2759"/>
<organism evidence="2 3">
    <name type="scientific">Aspergillus ellipticus CBS 707.79</name>
    <dbReference type="NCBI Taxonomy" id="1448320"/>
    <lineage>
        <taxon>Eukaryota</taxon>
        <taxon>Fungi</taxon>
        <taxon>Dikarya</taxon>
        <taxon>Ascomycota</taxon>
        <taxon>Pezizomycotina</taxon>
        <taxon>Eurotiomycetes</taxon>
        <taxon>Eurotiomycetidae</taxon>
        <taxon>Eurotiales</taxon>
        <taxon>Aspergillaceae</taxon>
        <taxon>Aspergillus</taxon>
        <taxon>Aspergillus subgen. Circumdati</taxon>
    </lineage>
</organism>
<accession>A0A319DR51</accession>
<reference evidence="2 3" key="1">
    <citation type="submission" date="2018-02" db="EMBL/GenBank/DDBJ databases">
        <title>The genomes of Aspergillus section Nigri reveals drivers in fungal speciation.</title>
        <authorList>
            <consortium name="DOE Joint Genome Institute"/>
            <person name="Vesth T.C."/>
            <person name="Nybo J."/>
            <person name="Theobald S."/>
            <person name="Brandl J."/>
            <person name="Frisvad J.C."/>
            <person name="Nielsen K.F."/>
            <person name="Lyhne E.K."/>
            <person name="Kogle M.E."/>
            <person name="Kuo A."/>
            <person name="Riley R."/>
            <person name="Clum A."/>
            <person name="Nolan M."/>
            <person name="Lipzen A."/>
            <person name="Salamov A."/>
            <person name="Henrissat B."/>
            <person name="Wiebenga A."/>
            <person name="De vries R.P."/>
            <person name="Grigoriev I.V."/>
            <person name="Mortensen U.H."/>
            <person name="Andersen M.R."/>
            <person name="Baker S.E."/>
        </authorList>
    </citation>
    <scope>NUCLEOTIDE SEQUENCE [LARGE SCALE GENOMIC DNA]</scope>
    <source>
        <strain evidence="2 3">CBS 707.79</strain>
    </source>
</reference>
<feature type="compositionally biased region" description="Basic and acidic residues" evidence="1">
    <location>
        <begin position="306"/>
        <end position="324"/>
    </location>
</feature>
<dbReference type="Proteomes" id="UP000247810">
    <property type="component" value="Unassembled WGS sequence"/>
</dbReference>
<feature type="compositionally biased region" description="Low complexity" evidence="1">
    <location>
        <begin position="285"/>
        <end position="303"/>
    </location>
</feature>
<gene>
    <name evidence="2" type="ORF">BO71DRAFT_393918</name>
</gene>
<name>A0A319DR51_9EURO</name>